<evidence type="ECO:0000313" key="2">
    <source>
        <dbReference type="Proteomes" id="UP000800984"/>
    </source>
</evidence>
<dbReference type="Proteomes" id="UP000800984">
    <property type="component" value="Unassembled WGS sequence"/>
</dbReference>
<keyword evidence="2" id="KW-1185">Reference proteome</keyword>
<dbReference type="RefSeq" id="WP_166076335.1">
    <property type="nucleotide sequence ID" value="NZ_JAAJBT010000002.1"/>
</dbReference>
<organism evidence="1 2">
    <name type="scientific">Flavobacterium difficile</name>
    <dbReference type="NCBI Taxonomy" id="2709659"/>
    <lineage>
        <taxon>Bacteria</taxon>
        <taxon>Pseudomonadati</taxon>
        <taxon>Bacteroidota</taxon>
        <taxon>Flavobacteriia</taxon>
        <taxon>Flavobacteriales</taxon>
        <taxon>Flavobacteriaceae</taxon>
        <taxon>Flavobacterium</taxon>
    </lineage>
</organism>
<accession>A0ABX0I3D2</accession>
<comment type="caution">
    <text evidence="1">The sequence shown here is derived from an EMBL/GenBank/DDBJ whole genome shotgun (WGS) entry which is preliminary data.</text>
</comment>
<proteinExistence type="predicted"/>
<evidence type="ECO:0000313" key="1">
    <source>
        <dbReference type="EMBL" id="NHM01279.1"/>
    </source>
</evidence>
<protein>
    <submittedName>
        <fullName evidence="1">Uncharacterized protein</fullName>
    </submittedName>
</protein>
<dbReference type="EMBL" id="JAAJBT010000002">
    <property type="protein sequence ID" value="NHM01279.1"/>
    <property type="molecule type" value="Genomic_DNA"/>
</dbReference>
<reference evidence="1 2" key="1">
    <citation type="submission" date="2020-02" db="EMBL/GenBank/DDBJ databases">
        <authorList>
            <person name="Chen W.-M."/>
        </authorList>
    </citation>
    <scope>NUCLEOTIDE SEQUENCE [LARGE SCALE GENOMIC DNA]</scope>
    <source>
        <strain evidence="1 2">KDG-16</strain>
    </source>
</reference>
<gene>
    <name evidence="1" type="ORF">G4D72_04030</name>
</gene>
<name>A0ABX0I3D2_9FLAO</name>
<sequence>MKKSIERIKDDKIVKNDSIVYDAFFKVLDSTATSYTISWKYKCDILYALNLPEKLKTNKNAIREIEVIYTTDETGSEVKIENWKVLSDIFTKAINDAKSNLNSEEDKIYTSILTPIVTALSQQEGIEEFCAKELKLFHYPFGVEFDPKEELNYDEVIPSPFSKQGLKAKTRVYFEEHSYKDSSCTFYTELIIDPDDSKKMLLSVLKNVDNQDKDIKQYVKKSKYEINDFNGFSYVYNPGVPMYIINTRKVEIDVKDIKESRTDIIEIEFIEEIKQ</sequence>